<dbReference type="NCBIfam" id="TIGR02258">
    <property type="entry name" value="2_5_ligase"/>
    <property type="match status" value="1"/>
</dbReference>
<accession>A0ABV6LIQ1</accession>
<organism evidence="4 5">
    <name type="scientific">Pontibacillus salicampi</name>
    <dbReference type="NCBI Taxonomy" id="1449801"/>
    <lineage>
        <taxon>Bacteria</taxon>
        <taxon>Bacillati</taxon>
        <taxon>Bacillota</taxon>
        <taxon>Bacilli</taxon>
        <taxon>Bacillales</taxon>
        <taxon>Bacillaceae</taxon>
        <taxon>Pontibacillus</taxon>
    </lineage>
</organism>
<dbReference type="HAMAP" id="MF_01940">
    <property type="entry name" value="RNA_CPDase"/>
    <property type="match status" value="1"/>
</dbReference>
<gene>
    <name evidence="4" type="primary">thpR</name>
    <name evidence="4" type="ORF">ACFFGV_01525</name>
</gene>
<evidence type="ECO:0000313" key="5">
    <source>
        <dbReference type="Proteomes" id="UP001589836"/>
    </source>
</evidence>
<comment type="catalytic activity">
    <reaction evidence="2">
        <text>a 3'-end 2',3'-cyclophospho-ribonucleotide-RNA + H2O = a 3'-end 2'-phospho-ribonucleotide-RNA + H(+)</text>
        <dbReference type="Rhea" id="RHEA:11828"/>
        <dbReference type="Rhea" id="RHEA-COMP:10464"/>
        <dbReference type="Rhea" id="RHEA-COMP:17353"/>
        <dbReference type="ChEBI" id="CHEBI:15377"/>
        <dbReference type="ChEBI" id="CHEBI:15378"/>
        <dbReference type="ChEBI" id="CHEBI:83064"/>
        <dbReference type="ChEBI" id="CHEBI:173113"/>
        <dbReference type="EC" id="3.1.4.58"/>
    </reaction>
</comment>
<keyword evidence="5" id="KW-1185">Reference proteome</keyword>
<feature type="active site" description="Proton acceptor" evidence="2">
    <location>
        <position position="128"/>
    </location>
</feature>
<keyword evidence="1 2" id="KW-0378">Hydrolase</keyword>
<feature type="short sequence motif" description="HXTX 2" evidence="2">
    <location>
        <begin position="128"/>
        <end position="131"/>
    </location>
</feature>
<comment type="function">
    <text evidence="2">Hydrolyzes RNA 2',3'-cyclic phosphodiester to an RNA 2'-phosphomonoester.</text>
</comment>
<dbReference type="InterPro" id="IPR004175">
    <property type="entry name" value="RNA_CPDase"/>
</dbReference>
<dbReference type="RefSeq" id="WP_377344803.1">
    <property type="nucleotide sequence ID" value="NZ_JBHLTP010000003.1"/>
</dbReference>
<reference evidence="4 5" key="1">
    <citation type="submission" date="2024-09" db="EMBL/GenBank/DDBJ databases">
        <authorList>
            <person name="Sun Q."/>
            <person name="Mori K."/>
        </authorList>
    </citation>
    <scope>NUCLEOTIDE SEQUENCE [LARGE SCALE GENOMIC DNA]</scope>
    <source>
        <strain evidence="4 5">NCAIM B.02529</strain>
    </source>
</reference>
<comment type="similarity">
    <text evidence="2">Belongs to the 2H phosphoesterase superfamily. ThpR family.</text>
</comment>
<dbReference type="Pfam" id="PF10469">
    <property type="entry name" value="AKAP7_NLS"/>
    <property type="match status" value="1"/>
</dbReference>
<evidence type="ECO:0000256" key="2">
    <source>
        <dbReference type="HAMAP-Rule" id="MF_01940"/>
    </source>
</evidence>
<protein>
    <recommendedName>
        <fullName evidence="2">RNA 2',3'-cyclic phosphodiesterase</fullName>
        <shortName evidence="2">RNA 2',3'-CPDase</shortName>
        <ecNumber evidence="2">3.1.4.58</ecNumber>
    </recommendedName>
</protein>
<dbReference type="SUPFAM" id="SSF55144">
    <property type="entry name" value="LigT-like"/>
    <property type="match status" value="1"/>
</dbReference>
<feature type="short sequence motif" description="HXTX 1" evidence="2">
    <location>
        <begin position="43"/>
        <end position="46"/>
    </location>
</feature>
<feature type="domain" description="A-kinase anchor protein 7-like phosphoesterase" evidence="3">
    <location>
        <begin position="4"/>
        <end position="154"/>
    </location>
</feature>
<dbReference type="Proteomes" id="UP001589836">
    <property type="component" value="Unassembled WGS sequence"/>
</dbReference>
<proteinExistence type="inferred from homology"/>
<feature type="active site" description="Proton donor" evidence="2">
    <location>
        <position position="43"/>
    </location>
</feature>
<comment type="caution">
    <text evidence="4">The sequence shown here is derived from an EMBL/GenBank/DDBJ whole genome shotgun (WGS) entry which is preliminary data.</text>
</comment>
<name>A0ABV6LIQ1_9BACI</name>
<dbReference type="InterPro" id="IPR019510">
    <property type="entry name" value="AKAP7-like_phosphoesterase"/>
</dbReference>
<dbReference type="PANTHER" id="PTHR35561:SF1">
    <property type="entry name" value="RNA 2',3'-CYCLIC PHOSPHODIESTERASE"/>
    <property type="match status" value="1"/>
</dbReference>
<dbReference type="EC" id="3.1.4.58" evidence="2"/>
<sequence>MSHPHYFIGIPIGEQLKRTLADLQNTVQQEVEYKTWTHEEDFHVTLAFLGSVSEERMESLQNALRRCTDLQAFTVNVEGIGTFGHPAKPRVMWAGVERNQPLVELQQHISDVTEEQGFTKDKRPYKPHITLAKKWNSSAALSTQIEQMAPSSIGQLVVNTFCIFKIHPQNSPKYEIIETVTLKGEGEK</sequence>
<evidence type="ECO:0000256" key="1">
    <source>
        <dbReference type="ARBA" id="ARBA00022801"/>
    </source>
</evidence>
<dbReference type="EMBL" id="JBHLTP010000003">
    <property type="protein sequence ID" value="MFC0522267.1"/>
    <property type="molecule type" value="Genomic_DNA"/>
</dbReference>
<evidence type="ECO:0000259" key="3">
    <source>
        <dbReference type="Pfam" id="PF10469"/>
    </source>
</evidence>
<dbReference type="PANTHER" id="PTHR35561">
    <property type="entry name" value="RNA 2',3'-CYCLIC PHOSPHODIESTERASE"/>
    <property type="match status" value="1"/>
</dbReference>
<evidence type="ECO:0000313" key="4">
    <source>
        <dbReference type="EMBL" id="MFC0522267.1"/>
    </source>
</evidence>
<dbReference type="InterPro" id="IPR009097">
    <property type="entry name" value="Cyclic_Pdiesterase"/>
</dbReference>
<dbReference type="Gene3D" id="3.90.1140.10">
    <property type="entry name" value="Cyclic phosphodiesterase"/>
    <property type="match status" value="1"/>
</dbReference>